<sequence length="33" mass="4008">MREKIESLFSSFKEKEKATKVCCFLVDGYTWRF</sequence>
<dbReference type="Proteomes" id="UP001164929">
    <property type="component" value="Chromosome 3"/>
</dbReference>
<protein>
    <submittedName>
        <fullName evidence="1">Uncharacterized protein</fullName>
    </submittedName>
</protein>
<comment type="caution">
    <text evidence="1">The sequence shown here is derived from an EMBL/GenBank/DDBJ whole genome shotgun (WGS) entry which is preliminary data.</text>
</comment>
<evidence type="ECO:0000313" key="2">
    <source>
        <dbReference type="Proteomes" id="UP001164929"/>
    </source>
</evidence>
<dbReference type="AlphaFoldDB" id="A0AAD6R7H1"/>
<reference evidence="1" key="1">
    <citation type="journal article" date="2023" name="Mol. Ecol. Resour.">
        <title>Chromosome-level genome assembly of a triploid poplar Populus alba 'Berolinensis'.</title>
        <authorList>
            <person name="Chen S."/>
            <person name="Yu Y."/>
            <person name="Wang X."/>
            <person name="Wang S."/>
            <person name="Zhang T."/>
            <person name="Zhou Y."/>
            <person name="He R."/>
            <person name="Meng N."/>
            <person name="Wang Y."/>
            <person name="Liu W."/>
            <person name="Liu Z."/>
            <person name="Liu J."/>
            <person name="Guo Q."/>
            <person name="Huang H."/>
            <person name="Sederoff R.R."/>
            <person name="Wang G."/>
            <person name="Qu G."/>
            <person name="Chen S."/>
        </authorList>
    </citation>
    <scope>NUCLEOTIDE SEQUENCE</scope>
    <source>
        <strain evidence="1">SC-2020</strain>
    </source>
</reference>
<name>A0AAD6R7H1_9ROSI</name>
<accession>A0AAD6R7H1</accession>
<gene>
    <name evidence="1" type="ORF">NC653_008709</name>
</gene>
<evidence type="ECO:0000313" key="1">
    <source>
        <dbReference type="EMBL" id="KAJ7003572.1"/>
    </source>
</evidence>
<keyword evidence="2" id="KW-1185">Reference proteome</keyword>
<organism evidence="1 2">
    <name type="scientific">Populus alba x Populus x berolinensis</name>
    <dbReference type="NCBI Taxonomy" id="444605"/>
    <lineage>
        <taxon>Eukaryota</taxon>
        <taxon>Viridiplantae</taxon>
        <taxon>Streptophyta</taxon>
        <taxon>Embryophyta</taxon>
        <taxon>Tracheophyta</taxon>
        <taxon>Spermatophyta</taxon>
        <taxon>Magnoliopsida</taxon>
        <taxon>eudicotyledons</taxon>
        <taxon>Gunneridae</taxon>
        <taxon>Pentapetalae</taxon>
        <taxon>rosids</taxon>
        <taxon>fabids</taxon>
        <taxon>Malpighiales</taxon>
        <taxon>Salicaceae</taxon>
        <taxon>Saliceae</taxon>
        <taxon>Populus</taxon>
    </lineage>
</organism>
<proteinExistence type="predicted"/>
<dbReference type="EMBL" id="JAQIZT010000003">
    <property type="protein sequence ID" value="KAJ7003572.1"/>
    <property type="molecule type" value="Genomic_DNA"/>
</dbReference>